<dbReference type="AlphaFoldDB" id="A0A5N7B4B0"/>
<sequence length="247" mass="27847">MATYPPNYTLFDALTDWGSTNAYQISEAHLSKGGWEGWAQEEMRMLFSAGREDNCYQNSKRNAADIVLTPYSSGAEAFAQPYVENECVVIELKCESYFNAWRFREGVQKDIKKVNGGVFKQRLLRGGCNVYCVALSMTEAGDDDMESLGMQLFQGTSAGAPFRVWWCVRQFEPEDFSGDDEDEDEDNEGDDEGEDEEDDEVEDEMYEDNGVEFDVNEVPSGAHGYDNAYHNGYDNGYHSGHNGGWGY</sequence>
<feature type="region of interest" description="Disordered" evidence="1">
    <location>
        <begin position="174"/>
        <end position="233"/>
    </location>
</feature>
<keyword evidence="3" id="KW-1185">Reference proteome</keyword>
<evidence type="ECO:0000256" key="1">
    <source>
        <dbReference type="SAM" id="MobiDB-lite"/>
    </source>
</evidence>
<dbReference type="OrthoDB" id="4398476at2759"/>
<dbReference type="Proteomes" id="UP000326198">
    <property type="component" value="Unassembled WGS sequence"/>
</dbReference>
<proteinExistence type="predicted"/>
<dbReference type="EMBL" id="ML736231">
    <property type="protein sequence ID" value="KAE8376942.1"/>
    <property type="molecule type" value="Genomic_DNA"/>
</dbReference>
<name>A0A5N7B4B0_9EURO</name>
<evidence type="ECO:0000313" key="3">
    <source>
        <dbReference type="Proteomes" id="UP000326198"/>
    </source>
</evidence>
<gene>
    <name evidence="2" type="ORF">BDV26DRAFT_293622</name>
</gene>
<evidence type="ECO:0000313" key="2">
    <source>
        <dbReference type="EMBL" id="KAE8376942.1"/>
    </source>
</evidence>
<accession>A0A5N7B4B0</accession>
<feature type="compositionally biased region" description="Acidic residues" evidence="1">
    <location>
        <begin position="174"/>
        <end position="215"/>
    </location>
</feature>
<protein>
    <submittedName>
        <fullName evidence="2">Uncharacterized protein</fullName>
    </submittedName>
</protein>
<reference evidence="2 3" key="1">
    <citation type="submission" date="2019-04" db="EMBL/GenBank/DDBJ databases">
        <title>Friends and foes A comparative genomics studyof 23 Aspergillus species from section Flavi.</title>
        <authorList>
            <consortium name="DOE Joint Genome Institute"/>
            <person name="Kjaerbolling I."/>
            <person name="Vesth T."/>
            <person name="Frisvad J.C."/>
            <person name="Nybo J.L."/>
            <person name="Theobald S."/>
            <person name="Kildgaard S."/>
            <person name="Isbrandt T."/>
            <person name="Kuo A."/>
            <person name="Sato A."/>
            <person name="Lyhne E.K."/>
            <person name="Kogle M.E."/>
            <person name="Wiebenga A."/>
            <person name="Kun R.S."/>
            <person name="Lubbers R.J."/>
            <person name="Makela M.R."/>
            <person name="Barry K."/>
            <person name="Chovatia M."/>
            <person name="Clum A."/>
            <person name="Daum C."/>
            <person name="Haridas S."/>
            <person name="He G."/>
            <person name="LaButti K."/>
            <person name="Lipzen A."/>
            <person name="Mondo S."/>
            <person name="Riley R."/>
            <person name="Salamov A."/>
            <person name="Simmons B.A."/>
            <person name="Magnuson J.K."/>
            <person name="Henrissat B."/>
            <person name="Mortensen U.H."/>
            <person name="Larsen T.O."/>
            <person name="Devries R.P."/>
            <person name="Grigoriev I.V."/>
            <person name="Machida M."/>
            <person name="Baker S.E."/>
            <person name="Andersen M.R."/>
        </authorList>
    </citation>
    <scope>NUCLEOTIDE SEQUENCE [LARGE SCALE GENOMIC DNA]</scope>
    <source>
        <strain evidence="2 3">IBT 29228</strain>
    </source>
</reference>
<organism evidence="2 3">
    <name type="scientific">Aspergillus bertholletiae</name>
    <dbReference type="NCBI Taxonomy" id="1226010"/>
    <lineage>
        <taxon>Eukaryota</taxon>
        <taxon>Fungi</taxon>
        <taxon>Dikarya</taxon>
        <taxon>Ascomycota</taxon>
        <taxon>Pezizomycotina</taxon>
        <taxon>Eurotiomycetes</taxon>
        <taxon>Eurotiomycetidae</taxon>
        <taxon>Eurotiales</taxon>
        <taxon>Aspergillaceae</taxon>
        <taxon>Aspergillus</taxon>
        <taxon>Aspergillus subgen. Circumdati</taxon>
    </lineage>
</organism>